<reference evidence="2" key="1">
    <citation type="submission" date="2011-08" db="EMBL/GenBank/DDBJ databases">
        <authorList>
            <person name="Rombauts S."/>
        </authorList>
    </citation>
    <scope>NUCLEOTIDE SEQUENCE</scope>
    <source>
        <strain evidence="2">London</strain>
    </source>
</reference>
<dbReference type="Proteomes" id="UP000015104">
    <property type="component" value="Unassembled WGS sequence"/>
</dbReference>
<dbReference type="EnsemblMetazoa" id="tetur33g01560.1">
    <property type="protein sequence ID" value="tetur33g01560.1"/>
    <property type="gene ID" value="tetur33g01560"/>
</dbReference>
<reference evidence="1" key="2">
    <citation type="submission" date="2015-06" db="UniProtKB">
        <authorList>
            <consortium name="EnsemblMetazoa"/>
        </authorList>
    </citation>
    <scope>IDENTIFICATION</scope>
</reference>
<sequence>MCNIIGIQLKLAPTDAEDGNTIERFKEGLNSSARMFQVKFFRSFKATCQSFCIRESIN</sequence>
<evidence type="ECO:0000313" key="1">
    <source>
        <dbReference type="EnsemblMetazoa" id="tetur33g01560.1"/>
    </source>
</evidence>
<name>T1L2N2_TETUR</name>
<organism evidence="1 2">
    <name type="scientific">Tetranychus urticae</name>
    <name type="common">Two-spotted spider mite</name>
    <dbReference type="NCBI Taxonomy" id="32264"/>
    <lineage>
        <taxon>Eukaryota</taxon>
        <taxon>Metazoa</taxon>
        <taxon>Ecdysozoa</taxon>
        <taxon>Arthropoda</taxon>
        <taxon>Chelicerata</taxon>
        <taxon>Arachnida</taxon>
        <taxon>Acari</taxon>
        <taxon>Acariformes</taxon>
        <taxon>Trombidiformes</taxon>
        <taxon>Prostigmata</taxon>
        <taxon>Eleutherengona</taxon>
        <taxon>Raphignathae</taxon>
        <taxon>Tetranychoidea</taxon>
        <taxon>Tetranychidae</taxon>
        <taxon>Tetranychus</taxon>
    </lineage>
</organism>
<protein>
    <submittedName>
        <fullName evidence="1">Uncharacterized protein</fullName>
    </submittedName>
</protein>
<evidence type="ECO:0000313" key="2">
    <source>
        <dbReference type="Proteomes" id="UP000015104"/>
    </source>
</evidence>
<dbReference type="EMBL" id="CAEY01000951">
    <property type="status" value="NOT_ANNOTATED_CDS"/>
    <property type="molecule type" value="Genomic_DNA"/>
</dbReference>
<accession>T1L2N2</accession>
<dbReference type="AlphaFoldDB" id="T1L2N2"/>
<dbReference type="HOGENOM" id="CLU_2981653_0_0_1"/>
<keyword evidence="2" id="KW-1185">Reference proteome</keyword>
<proteinExistence type="predicted"/>